<reference evidence="4 5" key="1">
    <citation type="submission" date="2017-04" db="EMBL/GenBank/DDBJ databases">
        <title>Genome sequencing of [Candida] sorbophila.</title>
        <authorList>
            <person name="Ahn J.O."/>
        </authorList>
    </citation>
    <scope>NUCLEOTIDE SEQUENCE [LARGE SCALE GENOMIC DNA]</scope>
    <source>
        <strain evidence="4 5">DS02</strain>
    </source>
</reference>
<dbReference type="InterPro" id="IPR043129">
    <property type="entry name" value="ATPase_NBD"/>
</dbReference>
<feature type="region of interest" description="Disordered" evidence="3">
    <location>
        <begin position="473"/>
        <end position="504"/>
    </location>
</feature>
<evidence type="ECO:0000256" key="3">
    <source>
        <dbReference type="SAM" id="MobiDB-lite"/>
    </source>
</evidence>
<dbReference type="Gene3D" id="3.30.420.40">
    <property type="match status" value="2"/>
</dbReference>
<comment type="similarity">
    <text evidence="1">Belongs to the actin family.</text>
</comment>
<dbReference type="EMBL" id="NDIQ01000021">
    <property type="protein sequence ID" value="PRT54442.1"/>
    <property type="molecule type" value="Genomic_DNA"/>
</dbReference>
<organism evidence="4 5">
    <name type="scientific">Wickerhamiella sorbophila</name>
    <dbReference type="NCBI Taxonomy" id="45607"/>
    <lineage>
        <taxon>Eukaryota</taxon>
        <taxon>Fungi</taxon>
        <taxon>Dikarya</taxon>
        <taxon>Ascomycota</taxon>
        <taxon>Saccharomycotina</taxon>
        <taxon>Dipodascomycetes</taxon>
        <taxon>Dipodascales</taxon>
        <taxon>Trichomonascaceae</taxon>
        <taxon>Wickerhamiella</taxon>
    </lineage>
</organism>
<keyword evidence="2" id="KW-0175">Coiled coil</keyword>
<dbReference type="Proteomes" id="UP000238350">
    <property type="component" value="Unassembled WGS sequence"/>
</dbReference>
<feature type="compositionally biased region" description="Acidic residues" evidence="3">
    <location>
        <begin position="489"/>
        <end position="502"/>
    </location>
</feature>
<comment type="caution">
    <text evidence="4">The sequence shown here is derived from an EMBL/GenBank/DDBJ whole genome shotgun (WGS) entry which is preliminary data.</text>
</comment>
<dbReference type="OrthoDB" id="7340501at2759"/>
<gene>
    <name evidence="4" type="ORF">B9G98_02062</name>
</gene>
<dbReference type="STRING" id="45607.A0A2T0FHG5"/>
<feature type="coiled-coil region" evidence="2">
    <location>
        <begin position="399"/>
        <end position="462"/>
    </location>
</feature>
<dbReference type="SUPFAM" id="SSF53067">
    <property type="entry name" value="Actin-like ATPase domain"/>
    <property type="match status" value="2"/>
</dbReference>
<proteinExistence type="inferred from homology"/>
<dbReference type="RefSeq" id="XP_024664387.1">
    <property type="nucleotide sequence ID" value="XM_024808619.1"/>
</dbReference>
<evidence type="ECO:0000313" key="4">
    <source>
        <dbReference type="EMBL" id="PRT54442.1"/>
    </source>
</evidence>
<dbReference type="SMART" id="SM00268">
    <property type="entry name" value="ACTIN"/>
    <property type="match status" value="1"/>
</dbReference>
<evidence type="ECO:0000313" key="5">
    <source>
        <dbReference type="Proteomes" id="UP000238350"/>
    </source>
</evidence>
<protein>
    <submittedName>
        <fullName evidence="4">Actin-related protein 5</fullName>
    </submittedName>
</protein>
<dbReference type="AlphaFoldDB" id="A0A2T0FHG5"/>
<accession>A0A2T0FHG5</accession>
<sequence>MVYTLNDTPVPQEPAKPSNVWKEKVPIVIDMGSHETRIGMADQSKPAHVFTSRTAKYRDRKNNKNITAAGNDVLLDPIAKQNSKSPYDGLFLVNWDSVEQLLDYSFHLLGVKSKGRVKNPIIINEQFAVPKMPRRTLCELLFEAYGVPAVGFGVDALFAYHKNSKPSQAGVIVHGGAEATFIVPILPGGEPDLTNAKRINWGGRHAAEFMQSLLALKYPLFPTRVKVSEAEMLIKEHCYVSQDYQNELEHYLDLDGLEGRERIVQAPIVTLGNEKTEQELEAIAERRKESGRRLQERTAKIRAEKLAQQQRDLEILENLRETEDENEIRKNGFESLKSLDCVIKKLQIAVARAQGEEVDEEEEEPPVLPLVDVPDEQLDPETLKEKRRQKLIKASYDARQKAKQEKREAAAAAAEAIAKDDEWRTNNFDEWVAAKRHELKILQQAARDREKLRQELSDRKSLASQMRMKSIAELAGEGGARKRRKKNDDGEDDGFGANDDDWQVYIRKEDGEDSDAEQEQERISELQRVLLEHDPDFTTADLFGEKIDWRHSIVHKFLYGAHELDPENHEQAYQLNLNIERIRVPEVLFQPDIAGVDQAGVTEIVTAMLVSRYPKDVGENMAKNVIVSGGLANYRGFAERLHSELQRNLPSGTELNVRKAENPDVDAWCGMASWAKEPVLISKSEYQKHGAEYFKKHNCSNV</sequence>
<dbReference type="InterPro" id="IPR004000">
    <property type="entry name" value="Actin"/>
</dbReference>
<feature type="coiled-coil region" evidence="2">
    <location>
        <begin position="273"/>
        <end position="363"/>
    </location>
</feature>
<evidence type="ECO:0000256" key="2">
    <source>
        <dbReference type="SAM" id="Coils"/>
    </source>
</evidence>
<dbReference type="PANTHER" id="PTHR11937">
    <property type="entry name" value="ACTIN"/>
    <property type="match status" value="1"/>
</dbReference>
<name>A0A2T0FHG5_9ASCO</name>
<dbReference type="GeneID" id="36515810"/>
<keyword evidence="5" id="KW-1185">Reference proteome</keyword>
<evidence type="ECO:0000256" key="1">
    <source>
        <dbReference type="RuleBase" id="RU000487"/>
    </source>
</evidence>
<dbReference type="Pfam" id="PF00022">
    <property type="entry name" value="Actin"/>
    <property type="match status" value="2"/>
</dbReference>